<accession>A0A392RTJ6</accession>
<sequence>SINLWKSERSVANSSFRLVKFVRSVASSSCMLAIAAPWSTWSGGAVEEVAGGIGDVGPGM</sequence>
<comment type="caution">
    <text evidence="1">The sequence shown here is derived from an EMBL/GenBank/DDBJ whole genome shotgun (WGS) entry which is preliminary data.</text>
</comment>
<keyword evidence="2" id="KW-1185">Reference proteome</keyword>
<dbReference type="AlphaFoldDB" id="A0A392RTJ6"/>
<organism evidence="1 2">
    <name type="scientific">Trifolium medium</name>
    <dbReference type="NCBI Taxonomy" id="97028"/>
    <lineage>
        <taxon>Eukaryota</taxon>
        <taxon>Viridiplantae</taxon>
        <taxon>Streptophyta</taxon>
        <taxon>Embryophyta</taxon>
        <taxon>Tracheophyta</taxon>
        <taxon>Spermatophyta</taxon>
        <taxon>Magnoliopsida</taxon>
        <taxon>eudicotyledons</taxon>
        <taxon>Gunneridae</taxon>
        <taxon>Pentapetalae</taxon>
        <taxon>rosids</taxon>
        <taxon>fabids</taxon>
        <taxon>Fabales</taxon>
        <taxon>Fabaceae</taxon>
        <taxon>Papilionoideae</taxon>
        <taxon>50 kb inversion clade</taxon>
        <taxon>NPAAA clade</taxon>
        <taxon>Hologalegina</taxon>
        <taxon>IRL clade</taxon>
        <taxon>Trifolieae</taxon>
        <taxon>Trifolium</taxon>
    </lineage>
</organism>
<proteinExistence type="predicted"/>
<dbReference type="Proteomes" id="UP000265520">
    <property type="component" value="Unassembled WGS sequence"/>
</dbReference>
<protein>
    <submittedName>
        <fullName evidence="1">Uncharacterized protein</fullName>
    </submittedName>
</protein>
<reference evidence="1 2" key="1">
    <citation type="journal article" date="2018" name="Front. Plant Sci.">
        <title>Red Clover (Trifolium pratense) and Zigzag Clover (T. medium) - A Picture of Genomic Similarities and Differences.</title>
        <authorList>
            <person name="Dluhosova J."/>
            <person name="Istvanek J."/>
            <person name="Nedelnik J."/>
            <person name="Repkova J."/>
        </authorList>
    </citation>
    <scope>NUCLEOTIDE SEQUENCE [LARGE SCALE GENOMIC DNA]</scope>
    <source>
        <strain evidence="2">cv. 10/8</strain>
        <tissue evidence="1">Leaf</tissue>
    </source>
</reference>
<dbReference type="EMBL" id="LXQA010270541">
    <property type="protein sequence ID" value="MCI39689.1"/>
    <property type="molecule type" value="Genomic_DNA"/>
</dbReference>
<name>A0A392RTJ6_9FABA</name>
<evidence type="ECO:0000313" key="1">
    <source>
        <dbReference type="EMBL" id="MCI39689.1"/>
    </source>
</evidence>
<feature type="non-terminal residue" evidence="1">
    <location>
        <position position="1"/>
    </location>
</feature>
<evidence type="ECO:0000313" key="2">
    <source>
        <dbReference type="Proteomes" id="UP000265520"/>
    </source>
</evidence>